<evidence type="ECO:0000259" key="1">
    <source>
        <dbReference type="PROSITE" id="PS50097"/>
    </source>
</evidence>
<comment type="caution">
    <text evidence="2">The sequence shown here is derived from an EMBL/GenBank/DDBJ whole genome shotgun (WGS) entry which is preliminary data.</text>
</comment>
<dbReference type="SUPFAM" id="SSF54695">
    <property type="entry name" value="POZ domain"/>
    <property type="match status" value="1"/>
</dbReference>
<keyword evidence="3" id="KW-1185">Reference proteome</keyword>
<dbReference type="STRING" id="158607.A0A2P5I3P7"/>
<dbReference type="OrthoDB" id="6359816at2759"/>
<sequence>MQRKIHGATPGLQNVLFKHFIQVPSTSALPTQPTSTVPALLKLLESGNFADGTIKCQGRTWNYHRALFSSRLKFSKAASAGCFVSSPSRIKMGRWDRGSNPLKNGIELLRSGNFADAVVKCQGRTWNVHRALLAARLRFFKAAFTGSFAEATSREIEFPEAIPDSVDIMIRHMYGEDLDLEALDTPLLCVSSWKLADYLQLDSLKEVAVWALEDHLDAMALLASNDQDIEQVQPVWLRHFHDALREVCADTIAKPLQTAFAAFLWVTRFKMLIPETLEILGGNPGVHGQLMHLLVWNRFDKQHEPHVWFPINERIKDMAREIRNQKPITFGDHDVCPICGETEETKNGPEHRFNNPFPIMFPYSRSKRRIGYLVMCKVCVDMYNESRSWPWGPWGKDMGHKVKAWAWADDE</sequence>
<reference evidence="2" key="1">
    <citation type="submission" date="2017-09" db="EMBL/GenBank/DDBJ databases">
        <title>Polyketide synthases of a Diaporthe helianthi virulent isolate.</title>
        <authorList>
            <person name="Baroncelli R."/>
        </authorList>
    </citation>
    <scope>NUCLEOTIDE SEQUENCE [LARGE SCALE GENOMIC DNA]</scope>
    <source>
        <strain evidence="2">7/96</strain>
    </source>
</reference>
<organism evidence="2 3">
    <name type="scientific">Diaporthe helianthi</name>
    <dbReference type="NCBI Taxonomy" id="158607"/>
    <lineage>
        <taxon>Eukaryota</taxon>
        <taxon>Fungi</taxon>
        <taxon>Dikarya</taxon>
        <taxon>Ascomycota</taxon>
        <taxon>Pezizomycotina</taxon>
        <taxon>Sordariomycetes</taxon>
        <taxon>Sordariomycetidae</taxon>
        <taxon>Diaporthales</taxon>
        <taxon>Diaporthaceae</taxon>
        <taxon>Diaporthe</taxon>
    </lineage>
</organism>
<feature type="domain" description="BTB" evidence="1">
    <location>
        <begin position="115"/>
        <end position="182"/>
    </location>
</feature>
<proteinExistence type="predicted"/>
<dbReference type="PANTHER" id="PTHR24413">
    <property type="entry name" value="SPECKLE-TYPE POZ PROTEIN"/>
    <property type="match status" value="1"/>
</dbReference>
<dbReference type="EMBL" id="MAVT02000297">
    <property type="protein sequence ID" value="POS77129.1"/>
    <property type="molecule type" value="Genomic_DNA"/>
</dbReference>
<evidence type="ECO:0000313" key="2">
    <source>
        <dbReference type="EMBL" id="POS77129.1"/>
    </source>
</evidence>
<dbReference type="Gene3D" id="3.30.710.10">
    <property type="entry name" value="Potassium Channel Kv1.1, Chain A"/>
    <property type="match status" value="1"/>
</dbReference>
<name>A0A2P5I3P7_DIAHE</name>
<dbReference type="AlphaFoldDB" id="A0A2P5I3P7"/>
<accession>A0A2P5I3P7</accession>
<evidence type="ECO:0000313" key="3">
    <source>
        <dbReference type="Proteomes" id="UP000094444"/>
    </source>
</evidence>
<dbReference type="InterPro" id="IPR011333">
    <property type="entry name" value="SKP1/BTB/POZ_sf"/>
</dbReference>
<gene>
    <name evidence="2" type="ORF">DHEL01_v204467</name>
</gene>
<dbReference type="Pfam" id="PF00651">
    <property type="entry name" value="BTB"/>
    <property type="match status" value="1"/>
</dbReference>
<dbReference type="InParanoid" id="A0A2P5I3P7"/>
<protein>
    <recommendedName>
        <fullName evidence="1">BTB domain-containing protein</fullName>
    </recommendedName>
</protein>
<dbReference type="Proteomes" id="UP000094444">
    <property type="component" value="Unassembled WGS sequence"/>
</dbReference>
<dbReference type="CDD" id="cd18186">
    <property type="entry name" value="BTB_POZ_ZBTB_KLHL-like"/>
    <property type="match status" value="1"/>
</dbReference>
<dbReference type="InterPro" id="IPR000210">
    <property type="entry name" value="BTB/POZ_dom"/>
</dbReference>
<dbReference type="SMART" id="SM00225">
    <property type="entry name" value="BTB"/>
    <property type="match status" value="1"/>
</dbReference>
<dbReference type="PROSITE" id="PS50097">
    <property type="entry name" value="BTB"/>
    <property type="match status" value="1"/>
</dbReference>